<organism evidence="1 2">
    <name type="scientific">Vaccinium darrowii</name>
    <dbReference type="NCBI Taxonomy" id="229202"/>
    <lineage>
        <taxon>Eukaryota</taxon>
        <taxon>Viridiplantae</taxon>
        <taxon>Streptophyta</taxon>
        <taxon>Embryophyta</taxon>
        <taxon>Tracheophyta</taxon>
        <taxon>Spermatophyta</taxon>
        <taxon>Magnoliopsida</taxon>
        <taxon>eudicotyledons</taxon>
        <taxon>Gunneridae</taxon>
        <taxon>Pentapetalae</taxon>
        <taxon>asterids</taxon>
        <taxon>Ericales</taxon>
        <taxon>Ericaceae</taxon>
        <taxon>Vaccinioideae</taxon>
        <taxon>Vaccinieae</taxon>
        <taxon>Vaccinium</taxon>
    </lineage>
</organism>
<dbReference type="EMBL" id="CM037154">
    <property type="protein sequence ID" value="KAH7861700.1"/>
    <property type="molecule type" value="Genomic_DNA"/>
</dbReference>
<name>A0ACB7Z6X6_9ERIC</name>
<gene>
    <name evidence="1" type="ORF">Vadar_029515</name>
</gene>
<comment type="caution">
    <text evidence="1">The sequence shown here is derived from an EMBL/GenBank/DDBJ whole genome shotgun (WGS) entry which is preliminary data.</text>
</comment>
<evidence type="ECO:0000313" key="1">
    <source>
        <dbReference type="EMBL" id="KAH7861700.1"/>
    </source>
</evidence>
<sequence>MVVVAVIVVGGDLILADGELELVVVAEVVGVLMVAEVAGASVAGVGGGLMEVAVAAGVVVDMEEDLSISTTRFGSCQCSALFGVATPPVLEEWNKRAETFDNLTNSVRIAMVGKYVGLSDSYLSVVKVGYLFPFFDSSCLVQATDHFIF</sequence>
<accession>A0ACB7Z6X6</accession>
<dbReference type="Proteomes" id="UP000828048">
    <property type="component" value="Chromosome 4"/>
</dbReference>
<evidence type="ECO:0000313" key="2">
    <source>
        <dbReference type="Proteomes" id="UP000828048"/>
    </source>
</evidence>
<reference evidence="1 2" key="1">
    <citation type="journal article" date="2021" name="Hortic Res">
        <title>High-quality reference genome and annotation aids understanding of berry development for evergreen blueberry (Vaccinium darrowii).</title>
        <authorList>
            <person name="Yu J."/>
            <person name="Hulse-Kemp A.M."/>
            <person name="Babiker E."/>
            <person name="Staton M."/>
        </authorList>
    </citation>
    <scope>NUCLEOTIDE SEQUENCE [LARGE SCALE GENOMIC DNA]</scope>
    <source>
        <strain evidence="2">cv. NJ 8807/NJ 8810</strain>
        <tissue evidence="1">Young leaf</tissue>
    </source>
</reference>
<proteinExistence type="predicted"/>
<keyword evidence="2" id="KW-1185">Reference proteome</keyword>
<protein>
    <submittedName>
        <fullName evidence="1">Uncharacterized protein</fullName>
    </submittedName>
</protein>